<evidence type="ECO:0000256" key="1">
    <source>
        <dbReference type="SAM" id="Coils"/>
    </source>
</evidence>
<comment type="caution">
    <text evidence="3">The sequence shown here is derived from an EMBL/GenBank/DDBJ whole genome shotgun (WGS) entry which is preliminary data.</text>
</comment>
<protein>
    <submittedName>
        <fullName evidence="3">Uncharacterized protein</fullName>
    </submittedName>
</protein>
<gene>
    <name evidence="3" type="ORF">LPJ64_001657</name>
</gene>
<evidence type="ECO:0000313" key="4">
    <source>
        <dbReference type="Proteomes" id="UP001145021"/>
    </source>
</evidence>
<accession>A0A9W8CLQ3</accession>
<organism evidence="3 4">
    <name type="scientific">Coemansia asiatica</name>
    <dbReference type="NCBI Taxonomy" id="1052880"/>
    <lineage>
        <taxon>Eukaryota</taxon>
        <taxon>Fungi</taxon>
        <taxon>Fungi incertae sedis</taxon>
        <taxon>Zoopagomycota</taxon>
        <taxon>Kickxellomycotina</taxon>
        <taxon>Kickxellomycetes</taxon>
        <taxon>Kickxellales</taxon>
        <taxon>Kickxellaceae</taxon>
        <taxon>Coemansia</taxon>
    </lineage>
</organism>
<keyword evidence="2" id="KW-0472">Membrane</keyword>
<keyword evidence="2" id="KW-1133">Transmembrane helix</keyword>
<sequence>MSSILQYVRNNRLLILGLVVCPAGVYGGIKMKEWRTQKKIDDIQREVIVAEKKTAMDNAQAVVTDVRLELQGLRAARSSLLREKALLEQELDSIYLKLERLDERDKKNEIINNAKKE</sequence>
<proteinExistence type="predicted"/>
<evidence type="ECO:0000313" key="3">
    <source>
        <dbReference type="EMBL" id="KAJ1646913.1"/>
    </source>
</evidence>
<feature type="coiled-coil region" evidence="1">
    <location>
        <begin position="70"/>
        <end position="104"/>
    </location>
</feature>
<feature type="transmembrane region" description="Helical" evidence="2">
    <location>
        <begin position="12"/>
        <end position="29"/>
    </location>
</feature>
<reference evidence="3" key="1">
    <citation type="submission" date="2022-07" db="EMBL/GenBank/DDBJ databases">
        <title>Phylogenomic reconstructions and comparative analyses of Kickxellomycotina fungi.</title>
        <authorList>
            <person name="Reynolds N.K."/>
            <person name="Stajich J.E."/>
            <person name="Barry K."/>
            <person name="Grigoriev I.V."/>
            <person name="Crous P."/>
            <person name="Smith M.E."/>
        </authorList>
    </citation>
    <scope>NUCLEOTIDE SEQUENCE</scope>
    <source>
        <strain evidence="3">NBRC 105413</strain>
    </source>
</reference>
<keyword evidence="4" id="KW-1185">Reference proteome</keyword>
<name>A0A9W8CLQ3_9FUNG</name>
<evidence type="ECO:0000256" key="2">
    <source>
        <dbReference type="SAM" id="Phobius"/>
    </source>
</evidence>
<dbReference type="Proteomes" id="UP001145021">
    <property type="component" value="Unassembled WGS sequence"/>
</dbReference>
<dbReference type="AlphaFoldDB" id="A0A9W8CLQ3"/>
<dbReference type="EMBL" id="JANBOH010000045">
    <property type="protein sequence ID" value="KAJ1646913.1"/>
    <property type="molecule type" value="Genomic_DNA"/>
</dbReference>
<keyword evidence="1" id="KW-0175">Coiled coil</keyword>
<keyword evidence="2" id="KW-0812">Transmembrane</keyword>